<comment type="caution">
    <text evidence="3">The sequence shown here is derived from an EMBL/GenBank/DDBJ whole genome shotgun (WGS) entry which is preliminary data.</text>
</comment>
<reference evidence="4" key="1">
    <citation type="journal article" date="2020" name="MBio">
        <title>Horizontal gene transfer to a defensive symbiont with a reduced genome amongst a multipartite beetle microbiome.</title>
        <authorList>
            <person name="Waterworth S.C."/>
            <person name="Florez L.V."/>
            <person name="Rees E.R."/>
            <person name="Hertweck C."/>
            <person name="Kaltenpoth M."/>
            <person name="Kwan J.C."/>
        </authorList>
    </citation>
    <scope>NUCLEOTIDE SEQUENCE [LARGE SCALE GENOMIC DNA]</scope>
</reference>
<evidence type="ECO:0000313" key="3">
    <source>
        <dbReference type="EMBL" id="KAF1025764.1"/>
    </source>
</evidence>
<gene>
    <name evidence="3" type="ORF">GAK29_01734</name>
</gene>
<feature type="signal peptide" evidence="1">
    <location>
        <begin position="1"/>
        <end position="24"/>
    </location>
</feature>
<evidence type="ECO:0000256" key="1">
    <source>
        <dbReference type="SAM" id="SignalP"/>
    </source>
</evidence>
<dbReference type="AlphaFoldDB" id="A0A833PG99"/>
<evidence type="ECO:0000313" key="4">
    <source>
        <dbReference type="Proteomes" id="UP000490535"/>
    </source>
</evidence>
<evidence type="ECO:0000259" key="2">
    <source>
        <dbReference type="Pfam" id="PF07007"/>
    </source>
</evidence>
<sequence>MMKYLTNLIFYTFLSTSICSIAYAKCNQTDQLQAYSCMEQQLKTDKVKMNKIYQRIYQQYDAKNKALLEKAQKAWLSYRDAQCTELTGSLYYGAMGLASGFANLDREMNATQFRLKELTSLLEDQ</sequence>
<dbReference type="EMBL" id="WNDP01000034">
    <property type="protein sequence ID" value="KAF1025764.1"/>
    <property type="molecule type" value="Genomic_DNA"/>
</dbReference>
<protein>
    <recommendedName>
        <fullName evidence="2">Lysozyme inhibitor LprI-like N-terminal domain-containing protein</fullName>
    </recommendedName>
</protein>
<dbReference type="Proteomes" id="UP000490535">
    <property type="component" value="Unassembled WGS sequence"/>
</dbReference>
<dbReference type="Gene3D" id="1.20.1270.180">
    <property type="match status" value="1"/>
</dbReference>
<dbReference type="InterPro" id="IPR009739">
    <property type="entry name" value="LprI-like_N"/>
</dbReference>
<keyword evidence="1" id="KW-0732">Signal</keyword>
<dbReference type="Pfam" id="PF07007">
    <property type="entry name" value="LprI"/>
    <property type="match status" value="1"/>
</dbReference>
<name>A0A833PG99_ACIBZ</name>
<feature type="chain" id="PRO_5032753581" description="Lysozyme inhibitor LprI-like N-terminal domain-containing protein" evidence="1">
    <location>
        <begin position="25"/>
        <end position="125"/>
    </location>
</feature>
<feature type="domain" description="Lysozyme inhibitor LprI-like N-terminal" evidence="2">
    <location>
        <begin position="29"/>
        <end position="118"/>
    </location>
</feature>
<organism evidence="3 4">
    <name type="scientific">Acinetobacter bereziniae</name>
    <name type="common">Acinetobacter genomosp. 10</name>
    <dbReference type="NCBI Taxonomy" id="106648"/>
    <lineage>
        <taxon>Bacteria</taxon>
        <taxon>Pseudomonadati</taxon>
        <taxon>Pseudomonadota</taxon>
        <taxon>Gammaproteobacteria</taxon>
        <taxon>Moraxellales</taxon>
        <taxon>Moraxellaceae</taxon>
        <taxon>Acinetobacter</taxon>
    </lineage>
</organism>
<accession>A0A833PG99</accession>
<proteinExistence type="predicted"/>